<protein>
    <submittedName>
        <fullName evidence="1">Uncharacterized protein</fullName>
    </submittedName>
</protein>
<accession>A0A4R7BBR0</accession>
<dbReference type="EMBL" id="SNZP01000003">
    <property type="protein sequence ID" value="TDR81532.1"/>
    <property type="molecule type" value="Genomic_DNA"/>
</dbReference>
<organism evidence="1 2">
    <name type="scientific">Paludibacterium purpuratum</name>
    <dbReference type="NCBI Taxonomy" id="1144873"/>
    <lineage>
        <taxon>Bacteria</taxon>
        <taxon>Pseudomonadati</taxon>
        <taxon>Pseudomonadota</taxon>
        <taxon>Betaproteobacteria</taxon>
        <taxon>Neisseriales</taxon>
        <taxon>Chromobacteriaceae</taxon>
        <taxon>Paludibacterium</taxon>
    </lineage>
</organism>
<dbReference type="AlphaFoldDB" id="A0A4R7BBR0"/>
<dbReference type="OrthoDB" id="9100377at2"/>
<evidence type="ECO:0000313" key="2">
    <source>
        <dbReference type="Proteomes" id="UP000295611"/>
    </source>
</evidence>
<keyword evidence="2" id="KW-1185">Reference proteome</keyword>
<gene>
    <name evidence="1" type="ORF">DFP86_103185</name>
</gene>
<dbReference type="Proteomes" id="UP000295611">
    <property type="component" value="Unassembled WGS sequence"/>
</dbReference>
<evidence type="ECO:0000313" key="1">
    <source>
        <dbReference type="EMBL" id="TDR81532.1"/>
    </source>
</evidence>
<dbReference type="RefSeq" id="WP_133678900.1">
    <property type="nucleotide sequence ID" value="NZ_SNZP01000003.1"/>
</dbReference>
<reference evidence="1 2" key="1">
    <citation type="submission" date="2019-03" db="EMBL/GenBank/DDBJ databases">
        <title>Genomic Encyclopedia of Type Strains, Phase III (KMG-III): the genomes of soil and plant-associated and newly described type strains.</title>
        <authorList>
            <person name="Whitman W."/>
        </authorList>
    </citation>
    <scope>NUCLEOTIDE SEQUENCE [LARGE SCALE GENOMIC DNA]</scope>
    <source>
        <strain evidence="1 2">CECT 8976</strain>
    </source>
</reference>
<name>A0A4R7BBR0_9NEIS</name>
<sequence>MARFFDRIPYEAAVDVETMSRLVYELRENRKQLLLPYQVDDPAQLLDKIRQGEVAEHPAYEHYLGAVSLEASREALRAQLRDTLLEINS</sequence>
<proteinExistence type="predicted"/>
<comment type="caution">
    <text evidence="1">The sequence shown here is derived from an EMBL/GenBank/DDBJ whole genome shotgun (WGS) entry which is preliminary data.</text>
</comment>